<dbReference type="PANTHER" id="PTHR23057">
    <property type="entry name" value="JUXTAPOSED WITH ANOTHER ZINC FINGER PROTEIN 1"/>
    <property type="match status" value="1"/>
</dbReference>
<feature type="compositionally biased region" description="Low complexity" evidence="5">
    <location>
        <begin position="546"/>
        <end position="557"/>
    </location>
</feature>
<protein>
    <recommendedName>
        <fullName evidence="6">C2H2-type domain-containing protein</fullName>
    </recommendedName>
</protein>
<organism evidence="7 8">
    <name type="scientific">Mycena indigotica</name>
    <dbReference type="NCBI Taxonomy" id="2126181"/>
    <lineage>
        <taxon>Eukaryota</taxon>
        <taxon>Fungi</taxon>
        <taxon>Dikarya</taxon>
        <taxon>Basidiomycota</taxon>
        <taxon>Agaricomycotina</taxon>
        <taxon>Agaricomycetes</taxon>
        <taxon>Agaricomycetidae</taxon>
        <taxon>Agaricales</taxon>
        <taxon>Marasmiineae</taxon>
        <taxon>Mycenaceae</taxon>
        <taxon>Mycena</taxon>
    </lineage>
</organism>
<dbReference type="GO" id="GO:0008270">
    <property type="term" value="F:zinc ion binding"/>
    <property type="evidence" value="ECO:0007669"/>
    <property type="project" value="UniProtKB-KW"/>
</dbReference>
<proteinExistence type="predicted"/>
<dbReference type="EMBL" id="JACAZF010000014">
    <property type="protein sequence ID" value="KAF7290635.1"/>
    <property type="molecule type" value="Genomic_DNA"/>
</dbReference>
<feature type="domain" description="C2H2-type" evidence="6">
    <location>
        <begin position="93"/>
        <end position="114"/>
    </location>
</feature>
<comment type="caution">
    <text evidence="7">The sequence shown here is derived from an EMBL/GenBank/DDBJ whole genome shotgun (WGS) entry which is preliminary data.</text>
</comment>
<feature type="compositionally biased region" description="Low complexity" evidence="5">
    <location>
        <begin position="372"/>
        <end position="414"/>
    </location>
</feature>
<dbReference type="GeneID" id="59352013"/>
<dbReference type="InterPro" id="IPR013087">
    <property type="entry name" value="Znf_C2H2_type"/>
</dbReference>
<feature type="domain" description="C2H2-type" evidence="6">
    <location>
        <begin position="324"/>
        <end position="347"/>
    </location>
</feature>
<dbReference type="InterPro" id="IPR051580">
    <property type="entry name" value="ZnF-Chromatin_assoc"/>
</dbReference>
<evidence type="ECO:0000256" key="5">
    <source>
        <dbReference type="SAM" id="MobiDB-lite"/>
    </source>
</evidence>
<feature type="region of interest" description="Disordered" evidence="5">
    <location>
        <begin position="531"/>
        <end position="610"/>
    </location>
</feature>
<feature type="region of interest" description="Disordered" evidence="5">
    <location>
        <begin position="372"/>
        <end position="419"/>
    </location>
</feature>
<accession>A0A8H6S3H5</accession>
<dbReference type="SMART" id="SM00355">
    <property type="entry name" value="ZnF_C2H2"/>
    <property type="match status" value="3"/>
</dbReference>
<evidence type="ECO:0000313" key="7">
    <source>
        <dbReference type="EMBL" id="KAF7290635.1"/>
    </source>
</evidence>
<evidence type="ECO:0000259" key="6">
    <source>
        <dbReference type="SMART" id="SM00355"/>
    </source>
</evidence>
<feature type="compositionally biased region" description="Polar residues" evidence="5">
    <location>
        <begin position="262"/>
        <end position="274"/>
    </location>
</feature>
<feature type="region of interest" description="Disordered" evidence="5">
    <location>
        <begin position="126"/>
        <end position="299"/>
    </location>
</feature>
<dbReference type="SUPFAM" id="SSF57667">
    <property type="entry name" value="beta-beta-alpha zinc fingers"/>
    <property type="match status" value="1"/>
</dbReference>
<feature type="compositionally biased region" description="Low complexity" evidence="5">
    <location>
        <begin position="280"/>
        <end position="299"/>
    </location>
</feature>
<evidence type="ECO:0000256" key="1">
    <source>
        <dbReference type="ARBA" id="ARBA00022723"/>
    </source>
</evidence>
<dbReference type="PANTHER" id="PTHR23057:SF0">
    <property type="entry name" value="JUXTAPOSED WITH ANOTHER ZINC FINGER PROTEIN 1"/>
    <property type="match status" value="1"/>
</dbReference>
<feature type="compositionally biased region" description="Low complexity" evidence="5">
    <location>
        <begin position="171"/>
        <end position="182"/>
    </location>
</feature>
<keyword evidence="4" id="KW-0862">Zinc</keyword>
<keyword evidence="8" id="KW-1185">Reference proteome</keyword>
<dbReference type="Proteomes" id="UP000636479">
    <property type="component" value="Unassembled WGS sequence"/>
</dbReference>
<sequence length="610" mass="63076">MSTPIALPPTHHSEDYQMGSYGGPGSSFSSNRYMGSPMSWRPGSFGAQFVPSQSPTAMLVGSYDSSRSPQTNDSSIVNAWNVFDRQGELCRNYSCCGTDLPDLHALLEHFEDVHIIVKDRTQPPTVHIPFNPQVDSSPLPPTTYNPADEMDLGLDYAYEQVDDSSPPPLSTAPTSPGTSRAPSPTPSPTSAQRPALNIGVGFPGMQPLSASSARPSYNAAFNRFGPGGGEDTESGPTASVAPGLVYAPEPEDEPQPVVVASGTATSSTHQTTGPMKQKSSRSSSSNPPSRVPTPSSSSSSMAAALAAAAADVASASMLLPHKPFRCPKPHCSKSYKQANGLKYHMTHGQCSYAPAKDVEAVRALLERKRAQAAQASSANNSEDDVSTPSTPAATPATTTSSSSPKSSSQANSTANTPTLSQAELNEVEARMRPYACGVGDCARRYKNMNGLRYHYQHTGDHGAVGLSLLAGGLHGCLALKTGTGTGGPAASVSAPATPTVGNGNATSSTYAWGSTLLPHIQAVASSSTAAAAKTKQPASGSRPGTPASSAVSAKPTPAAAPPNKKRKAGPGAGMTTFAVKPVQPPQRQAYPQQQQQQWYAGANGLDVSLG</sequence>
<feature type="region of interest" description="Disordered" evidence="5">
    <location>
        <begin position="1"/>
        <end position="21"/>
    </location>
</feature>
<dbReference type="InterPro" id="IPR036236">
    <property type="entry name" value="Znf_C2H2_sf"/>
</dbReference>
<dbReference type="AlphaFoldDB" id="A0A8H6S3H5"/>
<keyword evidence="1" id="KW-0479">Metal-binding</keyword>
<dbReference type="OrthoDB" id="3269380at2759"/>
<name>A0A8H6S3H5_9AGAR</name>
<evidence type="ECO:0000256" key="4">
    <source>
        <dbReference type="ARBA" id="ARBA00022833"/>
    </source>
</evidence>
<evidence type="ECO:0000313" key="8">
    <source>
        <dbReference type="Proteomes" id="UP000636479"/>
    </source>
</evidence>
<dbReference type="GO" id="GO:0005634">
    <property type="term" value="C:nucleus"/>
    <property type="evidence" value="ECO:0007669"/>
    <property type="project" value="TreeGrafter"/>
</dbReference>
<gene>
    <name evidence="7" type="ORF">MIND_01303700</name>
</gene>
<keyword evidence="2" id="KW-0677">Repeat</keyword>
<feature type="domain" description="C2H2-type" evidence="6">
    <location>
        <begin position="434"/>
        <end position="461"/>
    </location>
</feature>
<feature type="compositionally biased region" description="Low complexity" evidence="5">
    <location>
        <begin position="585"/>
        <end position="597"/>
    </location>
</feature>
<evidence type="ECO:0000256" key="2">
    <source>
        <dbReference type="ARBA" id="ARBA00022737"/>
    </source>
</evidence>
<evidence type="ECO:0000256" key="3">
    <source>
        <dbReference type="ARBA" id="ARBA00022771"/>
    </source>
</evidence>
<reference evidence="7" key="1">
    <citation type="submission" date="2020-05" db="EMBL/GenBank/DDBJ databases">
        <title>Mycena genomes resolve the evolution of fungal bioluminescence.</title>
        <authorList>
            <person name="Tsai I.J."/>
        </authorList>
    </citation>
    <scope>NUCLEOTIDE SEQUENCE</scope>
    <source>
        <strain evidence="7">171206Taipei</strain>
    </source>
</reference>
<keyword evidence="3" id="KW-0863">Zinc-finger</keyword>
<dbReference type="RefSeq" id="XP_037213995.1">
    <property type="nucleotide sequence ID" value="XM_037369497.1"/>
</dbReference>